<accession>A0A3N4ICB5</accession>
<organism evidence="4 5">
    <name type="scientific">Ascobolus immersus RN42</name>
    <dbReference type="NCBI Taxonomy" id="1160509"/>
    <lineage>
        <taxon>Eukaryota</taxon>
        <taxon>Fungi</taxon>
        <taxon>Dikarya</taxon>
        <taxon>Ascomycota</taxon>
        <taxon>Pezizomycotina</taxon>
        <taxon>Pezizomycetes</taxon>
        <taxon>Pezizales</taxon>
        <taxon>Ascobolaceae</taxon>
        <taxon>Ascobolus</taxon>
    </lineage>
</organism>
<evidence type="ECO:0000259" key="3">
    <source>
        <dbReference type="PROSITE" id="PS50853"/>
    </source>
</evidence>
<feature type="compositionally biased region" description="Basic and acidic residues" evidence="2">
    <location>
        <begin position="999"/>
        <end position="1029"/>
    </location>
</feature>
<dbReference type="STRING" id="1160509.A0A3N4ICB5"/>
<feature type="region of interest" description="Disordered" evidence="2">
    <location>
        <begin position="957"/>
        <end position="1067"/>
    </location>
</feature>
<dbReference type="Gene3D" id="2.60.40.10">
    <property type="entry name" value="Immunoglobulins"/>
    <property type="match status" value="1"/>
</dbReference>
<feature type="compositionally biased region" description="Polar residues" evidence="2">
    <location>
        <begin position="448"/>
        <end position="461"/>
    </location>
</feature>
<dbReference type="OrthoDB" id="5572782at2759"/>
<dbReference type="EMBL" id="ML119663">
    <property type="protein sequence ID" value="RPA83729.1"/>
    <property type="molecule type" value="Genomic_DNA"/>
</dbReference>
<dbReference type="InterPro" id="IPR036116">
    <property type="entry name" value="FN3_sf"/>
</dbReference>
<evidence type="ECO:0000256" key="2">
    <source>
        <dbReference type="SAM" id="MobiDB-lite"/>
    </source>
</evidence>
<feature type="compositionally biased region" description="Basic and acidic residues" evidence="2">
    <location>
        <begin position="870"/>
        <end position="881"/>
    </location>
</feature>
<dbReference type="AlphaFoldDB" id="A0A3N4ICB5"/>
<feature type="region of interest" description="Disordered" evidence="2">
    <location>
        <begin position="619"/>
        <end position="655"/>
    </location>
</feature>
<dbReference type="CDD" id="cd00063">
    <property type="entry name" value="FN3"/>
    <property type="match status" value="1"/>
</dbReference>
<feature type="compositionally biased region" description="Basic and acidic residues" evidence="2">
    <location>
        <begin position="1040"/>
        <end position="1056"/>
    </location>
</feature>
<name>A0A3N4ICB5_ASCIM</name>
<reference evidence="4 5" key="1">
    <citation type="journal article" date="2018" name="Nat. Ecol. Evol.">
        <title>Pezizomycetes genomes reveal the molecular basis of ectomycorrhizal truffle lifestyle.</title>
        <authorList>
            <person name="Murat C."/>
            <person name="Payen T."/>
            <person name="Noel B."/>
            <person name="Kuo A."/>
            <person name="Morin E."/>
            <person name="Chen J."/>
            <person name="Kohler A."/>
            <person name="Krizsan K."/>
            <person name="Balestrini R."/>
            <person name="Da Silva C."/>
            <person name="Montanini B."/>
            <person name="Hainaut M."/>
            <person name="Levati E."/>
            <person name="Barry K.W."/>
            <person name="Belfiori B."/>
            <person name="Cichocki N."/>
            <person name="Clum A."/>
            <person name="Dockter R.B."/>
            <person name="Fauchery L."/>
            <person name="Guy J."/>
            <person name="Iotti M."/>
            <person name="Le Tacon F."/>
            <person name="Lindquist E.A."/>
            <person name="Lipzen A."/>
            <person name="Malagnac F."/>
            <person name="Mello A."/>
            <person name="Molinier V."/>
            <person name="Miyauchi S."/>
            <person name="Poulain J."/>
            <person name="Riccioni C."/>
            <person name="Rubini A."/>
            <person name="Sitrit Y."/>
            <person name="Splivallo R."/>
            <person name="Traeger S."/>
            <person name="Wang M."/>
            <person name="Zifcakova L."/>
            <person name="Wipf D."/>
            <person name="Zambonelli A."/>
            <person name="Paolocci F."/>
            <person name="Nowrousian M."/>
            <person name="Ottonello S."/>
            <person name="Baldrian P."/>
            <person name="Spatafora J.W."/>
            <person name="Henrissat B."/>
            <person name="Nagy L.G."/>
            <person name="Aury J.M."/>
            <person name="Wincker P."/>
            <person name="Grigoriev I.V."/>
            <person name="Bonfante P."/>
            <person name="Martin F.M."/>
        </authorList>
    </citation>
    <scope>NUCLEOTIDE SEQUENCE [LARGE SCALE GENOMIC DNA]</scope>
    <source>
        <strain evidence="4 5">RN42</strain>
    </source>
</reference>
<feature type="compositionally biased region" description="Basic residues" evidence="2">
    <location>
        <begin position="433"/>
        <end position="447"/>
    </location>
</feature>
<feature type="compositionally biased region" description="Polar residues" evidence="2">
    <location>
        <begin position="1058"/>
        <end position="1067"/>
    </location>
</feature>
<proteinExistence type="predicted"/>
<feature type="region of interest" description="Disordered" evidence="2">
    <location>
        <begin position="541"/>
        <end position="566"/>
    </location>
</feature>
<feature type="compositionally biased region" description="Low complexity" evidence="2">
    <location>
        <begin position="548"/>
        <end position="566"/>
    </location>
</feature>
<feature type="domain" description="Fibronectin type-III" evidence="3">
    <location>
        <begin position="38"/>
        <end position="127"/>
    </location>
</feature>
<keyword evidence="1" id="KW-0175">Coiled coil</keyword>
<feature type="coiled-coil region" evidence="1">
    <location>
        <begin position="192"/>
        <end position="360"/>
    </location>
</feature>
<evidence type="ECO:0000313" key="5">
    <source>
        <dbReference type="Proteomes" id="UP000275078"/>
    </source>
</evidence>
<protein>
    <recommendedName>
        <fullName evidence="3">Fibronectin type-III domain-containing protein</fullName>
    </recommendedName>
</protein>
<dbReference type="InterPro" id="IPR003961">
    <property type="entry name" value="FN3_dom"/>
</dbReference>
<feature type="compositionally biased region" description="Basic residues" evidence="2">
    <location>
        <begin position="1030"/>
        <end position="1039"/>
    </location>
</feature>
<feature type="region of interest" description="Disordered" evidence="2">
    <location>
        <begin position="426"/>
        <end position="461"/>
    </location>
</feature>
<feature type="region of interest" description="Disordered" evidence="2">
    <location>
        <begin position="862"/>
        <end position="895"/>
    </location>
</feature>
<dbReference type="PROSITE" id="PS50853">
    <property type="entry name" value="FN3"/>
    <property type="match status" value="1"/>
</dbReference>
<dbReference type="SMART" id="SM00060">
    <property type="entry name" value="FN3"/>
    <property type="match status" value="1"/>
</dbReference>
<dbReference type="SUPFAM" id="SSF49265">
    <property type="entry name" value="Fibronectin type III"/>
    <property type="match status" value="1"/>
</dbReference>
<keyword evidence="5" id="KW-1185">Reference proteome</keyword>
<gene>
    <name evidence="4" type="ORF">BJ508DRAFT_57413</name>
</gene>
<evidence type="ECO:0000256" key="1">
    <source>
        <dbReference type="SAM" id="Coils"/>
    </source>
</evidence>
<dbReference type="Pfam" id="PF00041">
    <property type="entry name" value="fn3"/>
    <property type="match status" value="1"/>
</dbReference>
<dbReference type="InterPro" id="IPR013783">
    <property type="entry name" value="Ig-like_fold"/>
</dbReference>
<dbReference type="Proteomes" id="UP000275078">
    <property type="component" value="Unassembled WGS sequence"/>
</dbReference>
<evidence type="ECO:0000313" key="4">
    <source>
        <dbReference type="EMBL" id="RPA83729.1"/>
    </source>
</evidence>
<sequence>MVLTTAATLVAIAWISYRISVLLQIPVPTLISLLGIDLPSPPRVSLHGIGTDSVTLHWSLPERPSSVAKHIIQINGINVGESERRGETSVTVTGLNPNHLYNVRVIAANQNNFQAPGQLIRLRTRNTSVPSQSPSGQQTQVDASDDVSCVQSSYIGHEPASPHLRKPGRDRRISQITTTEVAQAAIDQPTLVANDGRSVDELTAELDAARRELEEIDAQLEHAEEEHKLAEAALVSELELVKERKRDEDAGRQQLRTETKTLEEAKRLAETNKSKVEKKLKTKEAELQQIHDDTLRWEESRLAAIRRLEELAKEAKSVEQKANSYDKSSRKTIAEHQTAIGKLEEDVRKLVSLLKAAEASRDQIDGPENDGQVGKGDNWSEMKWKERQKILETRYLQVYNILQAAEEEYKCSMDAVNYWQLRRGANSETPPVKKSKNRRNRNRKSRTHTLSNGSGNSINTYGAQYPDPSAFIGNAHYQRAFDQAFSSGVGDNSVPAMVGIDGDLDLGLDGPLSPAANALLPSNLFSHEDLVLSPSQSKRNSYIDAGNLPQSPLSSGSPSNSLISSPRSSFHHMPLYPSLPDSLPIDVDAEPTAPTDLTMSGTRKFVNLFNFTRQRGKTLPLDPPGLGSLKTSESRSIPREFGGPSLAPIGTGRSRSGSHNWIGADFLNSKRGITKPAQESNSHGSKTFNPFSVKYDPLESSRFLEPVSPRPSSVASFEGQLPLPGSDVTSKFGWPAPSGGVPTMHGHKLSLLSNPWSGFQSLSANASLTSLAHNLGHENQQPQTRPVTPKLNPAAPAFETPALRQQQSPDSRHDSISINTDASSSLHSLDASSSLDSATTKDSLFTRLSAPKFWMKKEGTTGFFGRKRDHTSEAGGEHDGIAEPLPIPDTPLTGPSTPTIAKSAVGSFFTRKKEKEKEPVASDVEEIDGPIAVDIARPTTPSTSLWAKKDTFFGRKKELSHQPSVENVHAEHEESRPLQQEISSAKMGDLPRLFSKTWKAHDSKEKEKEKDRAVDKDKDAERKDPDTKRKDKGKRRKDKKRGEAKGEDTSVYRDDTESSSITNSFTS</sequence>